<evidence type="ECO:0000259" key="5">
    <source>
        <dbReference type="Pfam" id="PF22725"/>
    </source>
</evidence>
<dbReference type="InterPro" id="IPR000683">
    <property type="entry name" value="Gfo/Idh/MocA-like_OxRdtase_N"/>
</dbReference>
<reference evidence="7" key="1">
    <citation type="journal article" date="2019" name="Int. J. Syst. Evol. Microbiol.">
        <title>The Global Catalogue of Microorganisms (GCM) 10K type strain sequencing project: providing services to taxonomists for standard genome sequencing and annotation.</title>
        <authorList>
            <consortium name="The Broad Institute Genomics Platform"/>
            <consortium name="The Broad Institute Genome Sequencing Center for Infectious Disease"/>
            <person name="Wu L."/>
            <person name="Ma J."/>
        </authorList>
    </citation>
    <scope>NUCLEOTIDE SEQUENCE [LARGE SCALE GENOMIC DNA]</scope>
    <source>
        <strain evidence="7">NBRC 108755</strain>
    </source>
</reference>
<keyword evidence="2" id="KW-0560">Oxidoreductase</keyword>
<dbReference type="Proteomes" id="UP001157069">
    <property type="component" value="Unassembled WGS sequence"/>
</dbReference>
<dbReference type="RefSeq" id="WP_284298418.1">
    <property type="nucleotide sequence ID" value="NZ_BSVA01000001.1"/>
</dbReference>
<evidence type="ECO:0000313" key="6">
    <source>
        <dbReference type="EMBL" id="GMA90582.1"/>
    </source>
</evidence>
<accession>A0ABQ6JQK0</accession>
<keyword evidence="3" id="KW-0520">NAD</keyword>
<dbReference type="InterPro" id="IPR036291">
    <property type="entry name" value="NAD(P)-bd_dom_sf"/>
</dbReference>
<evidence type="ECO:0000259" key="4">
    <source>
        <dbReference type="Pfam" id="PF01408"/>
    </source>
</evidence>
<feature type="domain" description="Gfo/Idh/MocA-like oxidoreductase N-terminal" evidence="4">
    <location>
        <begin position="22"/>
        <end position="135"/>
    </location>
</feature>
<dbReference type="Pfam" id="PF22725">
    <property type="entry name" value="GFO_IDH_MocA_C3"/>
    <property type="match status" value="1"/>
</dbReference>
<dbReference type="EMBL" id="BSVA01000001">
    <property type="protein sequence ID" value="GMA90582.1"/>
    <property type="molecule type" value="Genomic_DNA"/>
</dbReference>
<dbReference type="SUPFAM" id="SSF55347">
    <property type="entry name" value="Glyceraldehyde-3-phosphate dehydrogenase-like, C-terminal domain"/>
    <property type="match status" value="1"/>
</dbReference>
<feature type="domain" description="GFO/IDH/MocA-like oxidoreductase" evidence="5">
    <location>
        <begin position="149"/>
        <end position="260"/>
    </location>
</feature>
<dbReference type="InterPro" id="IPR050984">
    <property type="entry name" value="Gfo/Idh/MocA_domain"/>
</dbReference>
<dbReference type="Gene3D" id="3.30.360.10">
    <property type="entry name" value="Dihydrodipicolinate Reductase, domain 2"/>
    <property type="match status" value="1"/>
</dbReference>
<gene>
    <name evidence="6" type="ORF">GCM10025869_11110</name>
</gene>
<dbReference type="SUPFAM" id="SSF51735">
    <property type="entry name" value="NAD(P)-binding Rossmann-fold domains"/>
    <property type="match status" value="1"/>
</dbReference>
<protein>
    <submittedName>
        <fullName evidence="6">Oxidoreductase</fullName>
    </submittedName>
</protein>
<proteinExistence type="inferred from homology"/>
<organism evidence="6 7">
    <name type="scientific">Homoserinibacter gongjuensis</name>
    <dbReference type="NCBI Taxonomy" id="1162968"/>
    <lineage>
        <taxon>Bacteria</taxon>
        <taxon>Bacillati</taxon>
        <taxon>Actinomycetota</taxon>
        <taxon>Actinomycetes</taxon>
        <taxon>Micrococcales</taxon>
        <taxon>Microbacteriaceae</taxon>
        <taxon>Homoserinibacter</taxon>
    </lineage>
</organism>
<comment type="caution">
    <text evidence="6">The sequence shown here is derived from an EMBL/GenBank/DDBJ whole genome shotgun (WGS) entry which is preliminary data.</text>
</comment>
<name>A0ABQ6JQK0_9MICO</name>
<dbReference type="InterPro" id="IPR055170">
    <property type="entry name" value="GFO_IDH_MocA-like_dom"/>
</dbReference>
<dbReference type="PANTHER" id="PTHR22604">
    <property type="entry name" value="OXIDOREDUCTASES"/>
    <property type="match status" value="1"/>
</dbReference>
<evidence type="ECO:0000256" key="3">
    <source>
        <dbReference type="ARBA" id="ARBA00023027"/>
    </source>
</evidence>
<keyword evidence="7" id="KW-1185">Reference proteome</keyword>
<dbReference type="Pfam" id="PF01408">
    <property type="entry name" value="GFO_IDH_MocA"/>
    <property type="match status" value="1"/>
</dbReference>
<evidence type="ECO:0000256" key="1">
    <source>
        <dbReference type="ARBA" id="ARBA00010928"/>
    </source>
</evidence>
<evidence type="ECO:0000256" key="2">
    <source>
        <dbReference type="ARBA" id="ARBA00023002"/>
    </source>
</evidence>
<dbReference type="PANTHER" id="PTHR22604:SF105">
    <property type="entry name" value="TRANS-1,2-DIHYDROBENZENE-1,2-DIOL DEHYDROGENASE"/>
    <property type="match status" value="1"/>
</dbReference>
<evidence type="ECO:0000313" key="7">
    <source>
        <dbReference type="Proteomes" id="UP001157069"/>
    </source>
</evidence>
<comment type="similarity">
    <text evidence="1">Belongs to the Gfo/Idh/MocA family.</text>
</comment>
<dbReference type="Gene3D" id="3.40.50.720">
    <property type="entry name" value="NAD(P)-binding Rossmann-like Domain"/>
    <property type="match status" value="1"/>
</dbReference>
<sequence>MSFVFPDATHTPLRGGATLRWGVLAPGAIAADWVSAVHRFTDQRVVAAASRSAERAQAFAERHGIPRAYGSYEQLVADPEVDIVYVAAPHTEHRRLALLAIDAGKHVLVEKPMGVSAADAAEIVVAARTAGVFAMEAMWSRFLPQTTIIRRLLDDGTFAEVAGAAATFAGRFEYDPHSRAFDPALGGGSLLDLGVYTLWWAHFCLGRPDSVAATGELAPTGVDADARVVLGWGEEVSASSFTSMNVDLPITAMVAGSNGMKLEVQPFVGPGGFRIGRADGGNAYWEDETGMRWRDGLCYQATAAAQHVADGRLEAPEHPLDATLDILSIIDEARRQLAPS</sequence>